<accession>A0A8S9WQR2</accession>
<evidence type="ECO:0000313" key="2">
    <source>
        <dbReference type="Proteomes" id="UP000466442"/>
    </source>
</evidence>
<dbReference type="Proteomes" id="UP000466442">
    <property type="component" value="Unassembled WGS sequence"/>
</dbReference>
<reference evidence="1" key="1">
    <citation type="journal article" date="2021" name="Mol. Ecol. Resour.">
        <title>Apolygus lucorum genome provides insights into omnivorousness and mesophyll feeding.</title>
        <authorList>
            <person name="Liu Y."/>
            <person name="Liu H."/>
            <person name="Wang H."/>
            <person name="Huang T."/>
            <person name="Liu B."/>
            <person name="Yang B."/>
            <person name="Yin L."/>
            <person name="Li B."/>
            <person name="Zhang Y."/>
            <person name="Zhang S."/>
            <person name="Jiang F."/>
            <person name="Zhang X."/>
            <person name="Ren Y."/>
            <person name="Wang B."/>
            <person name="Wang S."/>
            <person name="Lu Y."/>
            <person name="Wu K."/>
            <person name="Fan W."/>
            <person name="Wang G."/>
        </authorList>
    </citation>
    <scope>NUCLEOTIDE SEQUENCE</scope>
    <source>
        <strain evidence="1">12Hb</strain>
    </source>
</reference>
<keyword evidence="2" id="KW-1185">Reference proteome</keyword>
<evidence type="ECO:0000313" key="1">
    <source>
        <dbReference type="EMBL" id="KAF6199260.1"/>
    </source>
</evidence>
<dbReference type="AlphaFoldDB" id="A0A8S9WQR2"/>
<comment type="caution">
    <text evidence="1">The sequence shown here is derived from an EMBL/GenBank/DDBJ whole genome shotgun (WGS) entry which is preliminary data.</text>
</comment>
<dbReference type="EMBL" id="WIXP02000015">
    <property type="protein sequence ID" value="KAF6199260.1"/>
    <property type="molecule type" value="Genomic_DNA"/>
</dbReference>
<proteinExistence type="predicted"/>
<protein>
    <submittedName>
        <fullName evidence="1">Uncharacterized protein</fullName>
    </submittedName>
</protein>
<name>A0A8S9WQR2_APOLU</name>
<sequence length="62" mass="7198">SVSWARTAEGYFAPVLLFSPHNSFFDFTKKLFTEDSDEKKFEYPKIALLSAEICRHTIRVVI</sequence>
<feature type="non-terminal residue" evidence="1">
    <location>
        <position position="1"/>
    </location>
</feature>
<gene>
    <name evidence="1" type="ORF">GE061_007285</name>
</gene>
<organism evidence="1 2">
    <name type="scientific">Apolygus lucorum</name>
    <name type="common">Small green plant bug</name>
    <name type="synonym">Lygocoris lucorum</name>
    <dbReference type="NCBI Taxonomy" id="248454"/>
    <lineage>
        <taxon>Eukaryota</taxon>
        <taxon>Metazoa</taxon>
        <taxon>Ecdysozoa</taxon>
        <taxon>Arthropoda</taxon>
        <taxon>Hexapoda</taxon>
        <taxon>Insecta</taxon>
        <taxon>Pterygota</taxon>
        <taxon>Neoptera</taxon>
        <taxon>Paraneoptera</taxon>
        <taxon>Hemiptera</taxon>
        <taxon>Heteroptera</taxon>
        <taxon>Panheteroptera</taxon>
        <taxon>Cimicomorpha</taxon>
        <taxon>Miridae</taxon>
        <taxon>Mirini</taxon>
        <taxon>Apolygus</taxon>
    </lineage>
</organism>